<feature type="signal peptide" evidence="1">
    <location>
        <begin position="1"/>
        <end position="37"/>
    </location>
</feature>
<evidence type="ECO:0000313" key="2">
    <source>
        <dbReference type="EMBL" id="MEU6822716.1"/>
    </source>
</evidence>
<protein>
    <recommendedName>
        <fullName evidence="4">Secreted protein</fullName>
    </recommendedName>
</protein>
<keyword evidence="3" id="KW-1185">Reference proteome</keyword>
<evidence type="ECO:0008006" key="4">
    <source>
        <dbReference type="Google" id="ProtNLM"/>
    </source>
</evidence>
<dbReference type="RefSeq" id="WP_359350300.1">
    <property type="nucleotide sequence ID" value="NZ_JBEYXV010000009.1"/>
</dbReference>
<dbReference type="Proteomes" id="UP001551176">
    <property type="component" value="Unassembled WGS sequence"/>
</dbReference>
<proteinExistence type="predicted"/>
<name>A0ABV3BNY6_9ACTN</name>
<evidence type="ECO:0000256" key="1">
    <source>
        <dbReference type="SAM" id="SignalP"/>
    </source>
</evidence>
<gene>
    <name evidence="2" type="ORF">ABZ921_18980</name>
</gene>
<comment type="caution">
    <text evidence="2">The sequence shown here is derived from an EMBL/GenBank/DDBJ whole genome shotgun (WGS) entry which is preliminary data.</text>
</comment>
<dbReference type="EMBL" id="JBEYXV010000009">
    <property type="protein sequence ID" value="MEU6822716.1"/>
    <property type="molecule type" value="Genomic_DNA"/>
</dbReference>
<keyword evidence="1" id="KW-0732">Signal</keyword>
<sequence>MRTLQKGRYAARFALRAALLCALPTAVALSGAAPAQAHAPAQAADSVSVTRLTAGAGEPSVHVRYRCDALTGLDSVQVGVSDTQGGGVFKGTAAAVCDGTSREVRVRASRMGGPPIVRGHECVVSASLGTASLGLFSPAVSAGATKTAR</sequence>
<accession>A0ABV3BNY6</accession>
<reference evidence="2 3" key="1">
    <citation type="submission" date="2024-06" db="EMBL/GenBank/DDBJ databases">
        <title>The Natural Products Discovery Center: Release of the First 8490 Sequenced Strains for Exploring Actinobacteria Biosynthetic Diversity.</title>
        <authorList>
            <person name="Kalkreuter E."/>
            <person name="Kautsar S.A."/>
            <person name="Yang D."/>
            <person name="Bader C.D."/>
            <person name="Teijaro C.N."/>
            <person name="Fluegel L."/>
            <person name="Davis C.M."/>
            <person name="Simpson J.R."/>
            <person name="Lauterbach L."/>
            <person name="Steele A.D."/>
            <person name="Gui C."/>
            <person name="Meng S."/>
            <person name="Li G."/>
            <person name="Viehrig K."/>
            <person name="Ye F."/>
            <person name="Su P."/>
            <person name="Kiefer A.F."/>
            <person name="Nichols A."/>
            <person name="Cepeda A.J."/>
            <person name="Yan W."/>
            <person name="Fan B."/>
            <person name="Jiang Y."/>
            <person name="Adhikari A."/>
            <person name="Zheng C.-J."/>
            <person name="Schuster L."/>
            <person name="Cowan T.M."/>
            <person name="Smanski M.J."/>
            <person name="Chevrette M.G."/>
            <person name="De Carvalho L.P.S."/>
            <person name="Shen B."/>
        </authorList>
    </citation>
    <scope>NUCLEOTIDE SEQUENCE [LARGE SCALE GENOMIC DNA]</scope>
    <source>
        <strain evidence="2 3">NPDC046838</strain>
    </source>
</reference>
<organism evidence="2 3">
    <name type="scientific">Streptomyces atriruber</name>
    <dbReference type="NCBI Taxonomy" id="545121"/>
    <lineage>
        <taxon>Bacteria</taxon>
        <taxon>Bacillati</taxon>
        <taxon>Actinomycetota</taxon>
        <taxon>Actinomycetes</taxon>
        <taxon>Kitasatosporales</taxon>
        <taxon>Streptomycetaceae</taxon>
        <taxon>Streptomyces</taxon>
    </lineage>
</organism>
<evidence type="ECO:0000313" key="3">
    <source>
        <dbReference type="Proteomes" id="UP001551176"/>
    </source>
</evidence>
<feature type="chain" id="PRO_5045886362" description="Secreted protein" evidence="1">
    <location>
        <begin position="38"/>
        <end position="149"/>
    </location>
</feature>